<proteinExistence type="predicted"/>
<keyword evidence="1" id="KW-0812">Transmembrane</keyword>
<evidence type="ECO:0000313" key="3">
    <source>
        <dbReference type="Proteomes" id="UP000228496"/>
    </source>
</evidence>
<evidence type="ECO:0000256" key="1">
    <source>
        <dbReference type="SAM" id="Phobius"/>
    </source>
</evidence>
<sequence>MNIYTKQFSLSHKKQNFPMSFTMPNVLSWGSNKNLILINFALVVLTVVFLISYIFITNNIVADGYRVESFKLGINESKTVAASLGEDLSRDLDLDELRLFAESNNMIEAEDREVVYMTNGLAKN</sequence>
<reference evidence="2 3" key="1">
    <citation type="submission" date="2017-09" db="EMBL/GenBank/DDBJ databases">
        <title>Depth-based differentiation of microbial function through sediment-hosted aquifers and enrichment of novel symbionts in the deep terrestrial subsurface.</title>
        <authorList>
            <person name="Probst A.J."/>
            <person name="Ladd B."/>
            <person name="Jarett J.K."/>
            <person name="Geller-Mcgrath D.E."/>
            <person name="Sieber C.M."/>
            <person name="Emerson J.B."/>
            <person name="Anantharaman K."/>
            <person name="Thomas B.C."/>
            <person name="Malmstrom R."/>
            <person name="Stieglmeier M."/>
            <person name="Klingl A."/>
            <person name="Woyke T."/>
            <person name="Ryan C.M."/>
            <person name="Banfield J.F."/>
        </authorList>
    </citation>
    <scope>NUCLEOTIDE SEQUENCE [LARGE SCALE GENOMIC DNA]</scope>
    <source>
        <strain evidence="2">CG10_big_fil_rev_8_21_14_0_10_36_16</strain>
    </source>
</reference>
<feature type="transmembrane region" description="Helical" evidence="1">
    <location>
        <begin position="35"/>
        <end position="56"/>
    </location>
</feature>
<keyword evidence="1" id="KW-1133">Transmembrane helix</keyword>
<evidence type="ECO:0000313" key="2">
    <source>
        <dbReference type="EMBL" id="PJE51019.1"/>
    </source>
</evidence>
<name>A0A2J0QB46_9BACT</name>
<keyword evidence="1" id="KW-0472">Membrane</keyword>
<gene>
    <name evidence="2" type="ORF">COV29_01965</name>
</gene>
<evidence type="ECO:0008006" key="4">
    <source>
        <dbReference type="Google" id="ProtNLM"/>
    </source>
</evidence>
<protein>
    <recommendedName>
        <fullName evidence="4">Cell division protein FtsL</fullName>
    </recommendedName>
</protein>
<dbReference type="AlphaFoldDB" id="A0A2J0QB46"/>
<accession>A0A2J0QB46</accession>
<organism evidence="2 3">
    <name type="scientific">Candidatus Yanofskybacteria bacterium CG10_big_fil_rev_8_21_14_0_10_36_16</name>
    <dbReference type="NCBI Taxonomy" id="1975096"/>
    <lineage>
        <taxon>Bacteria</taxon>
        <taxon>Candidatus Yanofskyibacteriota</taxon>
    </lineage>
</organism>
<comment type="caution">
    <text evidence="2">The sequence shown here is derived from an EMBL/GenBank/DDBJ whole genome shotgun (WGS) entry which is preliminary data.</text>
</comment>
<dbReference type="EMBL" id="PCXQ01000004">
    <property type="protein sequence ID" value="PJE51019.1"/>
    <property type="molecule type" value="Genomic_DNA"/>
</dbReference>
<dbReference type="Proteomes" id="UP000228496">
    <property type="component" value="Unassembled WGS sequence"/>
</dbReference>